<accession>A0ABZ0VWS2</accession>
<name>A0ABZ0VWS2_9HYPH</name>
<reference evidence="1 2" key="1">
    <citation type="submission" date="2023-11" db="EMBL/GenBank/DDBJ databases">
        <authorList>
            <person name="Panchal A.K."/>
            <person name="Meaney J.S."/>
            <person name="Karas B.J."/>
            <person name="diCenzo G.C."/>
        </authorList>
    </citation>
    <scope>NUCLEOTIDE SEQUENCE [LARGE SCALE GENOMIC DNA]</scope>
    <source>
        <strain evidence="1 2">NZP2235</strain>
    </source>
</reference>
<dbReference type="RefSeq" id="WP_322416032.1">
    <property type="nucleotide sequence ID" value="NZ_CP139858.1"/>
</dbReference>
<sequence length="109" mass="12597">MSEEHFQMMEEAYAKSLPTAPVIPEDIDWRSLDPIFADAVLSFMTLSKIAHSEPAHARIFEGNPFDFDDATRMLGRRALEIASELRSRYGMRPTTEYEKMYKRLKGNSH</sequence>
<gene>
    <name evidence="1" type="ORF">U0R22_005341</name>
</gene>
<proteinExistence type="predicted"/>
<dbReference type="EMBL" id="CP139858">
    <property type="protein sequence ID" value="WQC01127.1"/>
    <property type="molecule type" value="Genomic_DNA"/>
</dbReference>
<organism evidence="1 2">
    <name type="scientific">Mesorhizobium huakuii</name>
    <dbReference type="NCBI Taxonomy" id="28104"/>
    <lineage>
        <taxon>Bacteria</taxon>
        <taxon>Pseudomonadati</taxon>
        <taxon>Pseudomonadota</taxon>
        <taxon>Alphaproteobacteria</taxon>
        <taxon>Hyphomicrobiales</taxon>
        <taxon>Phyllobacteriaceae</taxon>
        <taxon>Mesorhizobium</taxon>
    </lineage>
</organism>
<evidence type="ECO:0000313" key="1">
    <source>
        <dbReference type="EMBL" id="WQC01127.1"/>
    </source>
</evidence>
<evidence type="ECO:0000313" key="2">
    <source>
        <dbReference type="Proteomes" id="UP001322481"/>
    </source>
</evidence>
<protein>
    <submittedName>
        <fullName evidence="1">Uncharacterized protein</fullName>
    </submittedName>
</protein>
<dbReference type="Proteomes" id="UP001322481">
    <property type="component" value="Chromosome"/>
</dbReference>
<keyword evidence="2" id="KW-1185">Reference proteome</keyword>